<dbReference type="InterPro" id="IPR005500">
    <property type="entry name" value="DUF309"/>
</dbReference>
<dbReference type="SUPFAM" id="SSF140663">
    <property type="entry name" value="TTHA0068-like"/>
    <property type="match status" value="1"/>
</dbReference>
<dbReference type="Pfam" id="PF03745">
    <property type="entry name" value="DUF309"/>
    <property type="match status" value="1"/>
</dbReference>
<evidence type="ECO:0000313" key="1">
    <source>
        <dbReference type="EMBL" id="TWT61782.1"/>
    </source>
</evidence>
<comment type="caution">
    <text evidence="1">The sequence shown here is derived from an EMBL/GenBank/DDBJ whole genome shotgun (WGS) entry which is preliminary data.</text>
</comment>
<organism evidence="1 2">
    <name type="scientific">Rubinisphaera italica</name>
    <dbReference type="NCBI Taxonomy" id="2527969"/>
    <lineage>
        <taxon>Bacteria</taxon>
        <taxon>Pseudomonadati</taxon>
        <taxon>Planctomycetota</taxon>
        <taxon>Planctomycetia</taxon>
        <taxon>Planctomycetales</taxon>
        <taxon>Planctomycetaceae</taxon>
        <taxon>Rubinisphaera</taxon>
    </lineage>
</organism>
<proteinExistence type="predicted"/>
<dbReference type="Proteomes" id="UP000316095">
    <property type="component" value="Unassembled WGS sequence"/>
</dbReference>
<protein>
    <recommendedName>
        <fullName evidence="3">DUF309 domain-containing protein</fullName>
    </recommendedName>
</protein>
<name>A0A5C5XIX3_9PLAN</name>
<dbReference type="EMBL" id="SJPG01000001">
    <property type="protein sequence ID" value="TWT61782.1"/>
    <property type="molecule type" value="Genomic_DNA"/>
</dbReference>
<gene>
    <name evidence="1" type="ORF">Pan54_25190</name>
</gene>
<evidence type="ECO:0000313" key="2">
    <source>
        <dbReference type="Proteomes" id="UP000316095"/>
    </source>
</evidence>
<dbReference type="Gene3D" id="1.10.3450.10">
    <property type="entry name" value="TTHA0068-like"/>
    <property type="match status" value="1"/>
</dbReference>
<dbReference type="InterPro" id="IPR023203">
    <property type="entry name" value="TTHA0068_sf"/>
</dbReference>
<accession>A0A5C5XIX3</accession>
<dbReference type="AlphaFoldDB" id="A0A5C5XIX3"/>
<keyword evidence="2" id="KW-1185">Reference proteome</keyword>
<dbReference type="OrthoDB" id="9799942at2"/>
<evidence type="ECO:0008006" key="3">
    <source>
        <dbReference type="Google" id="ProtNLM"/>
    </source>
</evidence>
<dbReference type="RefSeq" id="WP_146503726.1">
    <property type="nucleotide sequence ID" value="NZ_SJPG01000001.1"/>
</dbReference>
<sequence length="186" mass="20680">MLQAVVTAKRLIPSIELPAYAFIPATGLPHPIRDPRGHSHGRKRVSPPALSIDNWSTHRNYLLGLDLFNYGYYWEAHEEWDRLLKSSGPDSLMGKFLKGLVKLAAAGVKVREGSIHGVRRHAASAGEVFADVAAEADQDHFCGLEFTILQFAADRAAQLNYKQKFESGKPVRVFPFVLHPESESMS</sequence>
<reference evidence="1 2" key="1">
    <citation type="submission" date="2019-02" db="EMBL/GenBank/DDBJ databases">
        <title>Deep-cultivation of Planctomycetes and their phenomic and genomic characterization uncovers novel biology.</title>
        <authorList>
            <person name="Wiegand S."/>
            <person name="Jogler M."/>
            <person name="Boedeker C."/>
            <person name="Pinto D."/>
            <person name="Vollmers J."/>
            <person name="Rivas-Marin E."/>
            <person name="Kohn T."/>
            <person name="Peeters S.H."/>
            <person name="Heuer A."/>
            <person name="Rast P."/>
            <person name="Oberbeckmann S."/>
            <person name="Bunk B."/>
            <person name="Jeske O."/>
            <person name="Meyerdierks A."/>
            <person name="Storesund J.E."/>
            <person name="Kallscheuer N."/>
            <person name="Luecker S."/>
            <person name="Lage O.M."/>
            <person name="Pohl T."/>
            <person name="Merkel B.J."/>
            <person name="Hornburger P."/>
            <person name="Mueller R.-W."/>
            <person name="Bruemmer F."/>
            <person name="Labrenz M."/>
            <person name="Spormann A.M."/>
            <person name="Op Den Camp H."/>
            <person name="Overmann J."/>
            <person name="Amann R."/>
            <person name="Jetten M.S.M."/>
            <person name="Mascher T."/>
            <person name="Medema M.H."/>
            <person name="Devos D.P."/>
            <person name="Kaster A.-K."/>
            <person name="Ovreas L."/>
            <person name="Rohde M."/>
            <person name="Galperin M.Y."/>
            <person name="Jogler C."/>
        </authorList>
    </citation>
    <scope>NUCLEOTIDE SEQUENCE [LARGE SCALE GENOMIC DNA]</scope>
    <source>
        <strain evidence="1 2">Pan54</strain>
    </source>
</reference>